<evidence type="ECO:0000313" key="2">
    <source>
        <dbReference type="Proteomes" id="UP000324222"/>
    </source>
</evidence>
<accession>A0A5B7IZV2</accession>
<gene>
    <name evidence="1" type="ORF">E2C01_082656</name>
</gene>
<dbReference type="Proteomes" id="UP000324222">
    <property type="component" value="Unassembled WGS sequence"/>
</dbReference>
<sequence>MIDKLKDVWLSNQQAMRQLVPSPPRSRHQVSPIGTSIYTSDTGYCPAVIAS</sequence>
<protein>
    <submittedName>
        <fullName evidence="1">Uncharacterized protein</fullName>
    </submittedName>
</protein>
<reference evidence="1 2" key="1">
    <citation type="submission" date="2019-05" db="EMBL/GenBank/DDBJ databases">
        <title>Another draft genome of Portunus trituberculatus and its Hox gene families provides insights of decapod evolution.</title>
        <authorList>
            <person name="Jeong J.-H."/>
            <person name="Song I."/>
            <person name="Kim S."/>
            <person name="Choi T."/>
            <person name="Kim D."/>
            <person name="Ryu S."/>
            <person name="Kim W."/>
        </authorList>
    </citation>
    <scope>NUCLEOTIDE SEQUENCE [LARGE SCALE GENOMIC DNA]</scope>
    <source>
        <tissue evidence="1">Muscle</tissue>
    </source>
</reference>
<keyword evidence="2" id="KW-1185">Reference proteome</keyword>
<evidence type="ECO:0000313" key="1">
    <source>
        <dbReference type="EMBL" id="MPC87783.1"/>
    </source>
</evidence>
<comment type="caution">
    <text evidence="1">The sequence shown here is derived from an EMBL/GenBank/DDBJ whole genome shotgun (WGS) entry which is preliminary data.</text>
</comment>
<proteinExistence type="predicted"/>
<dbReference type="AlphaFoldDB" id="A0A5B7IZV2"/>
<name>A0A5B7IZV2_PORTR</name>
<organism evidence="1 2">
    <name type="scientific">Portunus trituberculatus</name>
    <name type="common">Swimming crab</name>
    <name type="synonym">Neptunus trituberculatus</name>
    <dbReference type="NCBI Taxonomy" id="210409"/>
    <lineage>
        <taxon>Eukaryota</taxon>
        <taxon>Metazoa</taxon>
        <taxon>Ecdysozoa</taxon>
        <taxon>Arthropoda</taxon>
        <taxon>Crustacea</taxon>
        <taxon>Multicrustacea</taxon>
        <taxon>Malacostraca</taxon>
        <taxon>Eumalacostraca</taxon>
        <taxon>Eucarida</taxon>
        <taxon>Decapoda</taxon>
        <taxon>Pleocyemata</taxon>
        <taxon>Brachyura</taxon>
        <taxon>Eubrachyura</taxon>
        <taxon>Portunoidea</taxon>
        <taxon>Portunidae</taxon>
        <taxon>Portuninae</taxon>
        <taxon>Portunus</taxon>
    </lineage>
</organism>
<dbReference type="EMBL" id="VSRR010075585">
    <property type="protein sequence ID" value="MPC87783.1"/>
    <property type="molecule type" value="Genomic_DNA"/>
</dbReference>